<gene>
    <name evidence="2" type="ORF">HHL11_28765</name>
</gene>
<dbReference type="RefSeq" id="WP_169422034.1">
    <property type="nucleotide sequence ID" value="NZ_JABBFX010000003.1"/>
</dbReference>
<dbReference type="PANTHER" id="PTHR22916:SF3">
    <property type="entry name" value="UDP-GLCNAC:BETAGAL BETA-1,3-N-ACETYLGLUCOSAMINYLTRANSFERASE-LIKE PROTEIN 1"/>
    <property type="match status" value="1"/>
</dbReference>
<dbReference type="AlphaFoldDB" id="A0A848HAF4"/>
<evidence type="ECO:0000313" key="2">
    <source>
        <dbReference type="EMBL" id="NML47775.1"/>
    </source>
</evidence>
<protein>
    <submittedName>
        <fullName evidence="2">Glycosyltransferase</fullName>
    </submittedName>
</protein>
<organism evidence="2 3">
    <name type="scientific">Ramlibacter agri</name>
    <dbReference type="NCBI Taxonomy" id="2728837"/>
    <lineage>
        <taxon>Bacteria</taxon>
        <taxon>Pseudomonadati</taxon>
        <taxon>Pseudomonadota</taxon>
        <taxon>Betaproteobacteria</taxon>
        <taxon>Burkholderiales</taxon>
        <taxon>Comamonadaceae</taxon>
        <taxon>Ramlibacter</taxon>
    </lineage>
</organism>
<reference evidence="2 3" key="1">
    <citation type="submission" date="2020-04" db="EMBL/GenBank/DDBJ databases">
        <title>Ramlibacter sp. G-1-2-2 isolated from soil.</title>
        <authorList>
            <person name="Dahal R.H."/>
        </authorList>
    </citation>
    <scope>NUCLEOTIDE SEQUENCE [LARGE SCALE GENOMIC DNA]</scope>
    <source>
        <strain evidence="2 3">G-1-2-2</strain>
    </source>
</reference>
<dbReference type="EMBL" id="JABBFX010000003">
    <property type="protein sequence ID" value="NML47775.1"/>
    <property type="molecule type" value="Genomic_DNA"/>
</dbReference>
<evidence type="ECO:0000259" key="1">
    <source>
        <dbReference type="Pfam" id="PF00535"/>
    </source>
</evidence>
<keyword evidence="3" id="KW-1185">Reference proteome</keyword>
<dbReference type="InterPro" id="IPR029044">
    <property type="entry name" value="Nucleotide-diphossugar_trans"/>
</dbReference>
<feature type="domain" description="Glycosyltransferase 2-like" evidence="1">
    <location>
        <begin position="8"/>
        <end position="164"/>
    </location>
</feature>
<dbReference type="GO" id="GO:0016758">
    <property type="term" value="F:hexosyltransferase activity"/>
    <property type="evidence" value="ECO:0007669"/>
    <property type="project" value="UniProtKB-ARBA"/>
</dbReference>
<dbReference type="InterPro" id="IPR001173">
    <property type="entry name" value="Glyco_trans_2-like"/>
</dbReference>
<dbReference type="Pfam" id="PF00535">
    <property type="entry name" value="Glycos_transf_2"/>
    <property type="match status" value="1"/>
</dbReference>
<accession>A0A848HAF4</accession>
<keyword evidence="2" id="KW-0808">Transferase</keyword>
<proteinExistence type="predicted"/>
<comment type="caution">
    <text evidence="2">The sequence shown here is derived from an EMBL/GenBank/DDBJ whole genome shotgun (WGS) entry which is preliminary data.</text>
</comment>
<dbReference type="Gene3D" id="3.90.550.10">
    <property type="entry name" value="Spore Coat Polysaccharide Biosynthesis Protein SpsA, Chain A"/>
    <property type="match status" value="1"/>
</dbReference>
<sequence>MPEAAVLSLVTPAYNQGQYLAETIESVLAQDQLGIDYLVLDDGSSDSTLQVLQDYTDRVAWEHQPNMGQVRTLNKGWGRANGKYLAYLSSDDILYPGAVRKLVEVLEADPTIACVFPDCDLIDEESRVIKRSVCRPFNLDQLVVDQECYIAVGAIFRRSAFEAVGGWKPELRLAPDREFWMRLASQGSIHFHRESLAGYRMHPKSISYKDVSEETSREYIRVLDDYFAQPGVPPRIAARKEEAYGKATLVLARNRFRSGDLKRGFALYAEACRLHPPLRSATVKLRLLRNVVSKPARVALSAVRSVLKPARA</sequence>
<dbReference type="Proteomes" id="UP000541185">
    <property type="component" value="Unassembled WGS sequence"/>
</dbReference>
<dbReference type="SUPFAM" id="SSF53448">
    <property type="entry name" value="Nucleotide-diphospho-sugar transferases"/>
    <property type="match status" value="1"/>
</dbReference>
<dbReference type="PANTHER" id="PTHR22916">
    <property type="entry name" value="GLYCOSYLTRANSFERASE"/>
    <property type="match status" value="1"/>
</dbReference>
<name>A0A848HAF4_9BURK</name>
<evidence type="ECO:0000313" key="3">
    <source>
        <dbReference type="Proteomes" id="UP000541185"/>
    </source>
</evidence>